<protein>
    <recommendedName>
        <fullName evidence="2">isoleucine--tRNA ligase</fullName>
        <ecNumber evidence="2">6.1.1.5</ecNumber>
    </recommendedName>
</protein>
<dbReference type="GO" id="GO:0005524">
    <property type="term" value="F:ATP binding"/>
    <property type="evidence" value="ECO:0007669"/>
    <property type="project" value="UniProtKB-KW"/>
</dbReference>
<dbReference type="SUPFAM" id="SSF47323">
    <property type="entry name" value="Anticodon-binding domain of a subclass of class I aminoacyl-tRNA synthetases"/>
    <property type="match status" value="1"/>
</dbReference>
<evidence type="ECO:0000256" key="4">
    <source>
        <dbReference type="ARBA" id="ARBA00022598"/>
    </source>
</evidence>
<dbReference type="PROSITE" id="PS00178">
    <property type="entry name" value="AA_TRNA_LIGASE_I"/>
    <property type="match status" value="1"/>
</dbReference>
<organism evidence="14 15">
    <name type="scientific">Candidatus Carsonella ruddii HC isolate Thao2000</name>
    <dbReference type="NCBI Taxonomy" id="1202538"/>
    <lineage>
        <taxon>Bacteria</taxon>
        <taxon>Pseudomonadati</taxon>
        <taxon>Pseudomonadota</taxon>
        <taxon>Gammaproteobacteria</taxon>
        <taxon>Oceanospirillales</taxon>
        <taxon>Halomonadaceae</taxon>
        <taxon>Zymobacter group</taxon>
        <taxon>Candidatus Carsonella</taxon>
    </lineage>
</organism>
<dbReference type="STRING" id="1202538.A353_0169"/>
<dbReference type="PANTHER" id="PTHR42765:SF1">
    <property type="entry name" value="ISOLEUCINE--TRNA LIGASE, MITOCHONDRIAL"/>
    <property type="match status" value="1"/>
</dbReference>
<evidence type="ECO:0000256" key="11">
    <source>
        <dbReference type="RuleBase" id="RU363035"/>
    </source>
</evidence>
<evidence type="ECO:0000256" key="5">
    <source>
        <dbReference type="ARBA" id="ARBA00022741"/>
    </source>
</evidence>
<keyword evidence="8 11" id="KW-0030">Aminoacyl-tRNA synthetase</keyword>
<dbReference type="InterPro" id="IPR050081">
    <property type="entry name" value="Ile-tRNA_ligase"/>
</dbReference>
<evidence type="ECO:0000313" key="15">
    <source>
        <dbReference type="Proteomes" id="UP000003934"/>
    </source>
</evidence>
<reference evidence="14 15" key="1">
    <citation type="journal article" date="2012" name="Mol. Biol. Evol.">
        <title>Genome reduction and co-evolution between the primary and secondary bacterial symbionts of psyllids.</title>
        <authorList>
            <person name="Sloan D.B."/>
            <person name="Moran N.A."/>
        </authorList>
    </citation>
    <scope>NUCLEOTIDE SEQUENCE [LARGE SCALE GENOMIC DNA]</scope>
    <source>
        <strain evidence="14 15">HC</strain>
    </source>
</reference>
<comment type="function">
    <text evidence="9">Catalyzes the attachment of isoleucine to tRNA(Ile). As IleRS can inadvertently accommodate and process structurally similar amino acids such as valine, to avoid such errors it has two additional distinct tRNA(Ile)-dependent editing activities. One activity is designated as 'pretransfer' editing and involves the hydrolysis of activated Val-AMP. The other activity is designated 'posttransfer' editing and involves deacylation of mischarged Val-tRNA(Ile).</text>
</comment>
<dbReference type="InterPro" id="IPR002300">
    <property type="entry name" value="aa-tRNA-synth_Ia"/>
</dbReference>
<dbReference type="GO" id="GO:0006428">
    <property type="term" value="P:isoleucyl-tRNA aminoacylation"/>
    <property type="evidence" value="ECO:0007669"/>
    <property type="project" value="InterPro"/>
</dbReference>
<dbReference type="InterPro" id="IPR014729">
    <property type="entry name" value="Rossmann-like_a/b/a_fold"/>
</dbReference>
<dbReference type="GO" id="GO:0002161">
    <property type="term" value="F:aminoacyl-tRNA deacylase activity"/>
    <property type="evidence" value="ECO:0007669"/>
    <property type="project" value="InterPro"/>
</dbReference>
<dbReference type="InterPro" id="IPR009008">
    <property type="entry name" value="Val/Leu/Ile-tRNA-synth_edit"/>
</dbReference>
<dbReference type="InterPro" id="IPR009080">
    <property type="entry name" value="tRNAsynth_Ia_anticodon-bd"/>
</dbReference>
<dbReference type="HOGENOM" id="CLU_348749_0_0_6"/>
<gene>
    <name evidence="14" type="primary">ileS</name>
    <name evidence="14" type="ORF">A353_0169</name>
</gene>
<dbReference type="PANTHER" id="PTHR42765">
    <property type="entry name" value="SOLEUCYL-TRNA SYNTHETASE"/>
    <property type="match status" value="1"/>
</dbReference>
<dbReference type="Proteomes" id="UP000003934">
    <property type="component" value="Chromosome"/>
</dbReference>
<feature type="domain" description="Aminoacyl-tRNA synthetase class Ia" evidence="13">
    <location>
        <begin position="29"/>
        <end position="565"/>
    </location>
</feature>
<keyword evidence="5 11" id="KW-0547">Nucleotide-binding</keyword>
<feature type="transmembrane region" description="Helical" evidence="12">
    <location>
        <begin position="495"/>
        <end position="513"/>
    </location>
</feature>
<dbReference type="GO" id="GO:0004822">
    <property type="term" value="F:isoleucine-tRNA ligase activity"/>
    <property type="evidence" value="ECO:0007669"/>
    <property type="project" value="UniProtKB-EC"/>
</dbReference>
<proteinExistence type="inferred from homology"/>
<evidence type="ECO:0000256" key="2">
    <source>
        <dbReference type="ARBA" id="ARBA00013165"/>
    </source>
</evidence>
<evidence type="ECO:0000256" key="1">
    <source>
        <dbReference type="ARBA" id="ARBA00006887"/>
    </source>
</evidence>
<dbReference type="SUPFAM" id="SSF50677">
    <property type="entry name" value="ValRS/IleRS/LeuRS editing domain"/>
    <property type="match status" value="1"/>
</dbReference>
<keyword evidence="12" id="KW-1133">Transmembrane helix</keyword>
<dbReference type="EMBL" id="CP003543">
    <property type="protein sequence ID" value="AFP83996.1"/>
    <property type="molecule type" value="Genomic_DNA"/>
</dbReference>
<keyword evidence="4 11" id="KW-0436">Ligase</keyword>
<dbReference type="RefSeq" id="WP_014887296.1">
    <property type="nucleotide sequence ID" value="NC_018416.1"/>
</dbReference>
<dbReference type="OrthoDB" id="9810365at2"/>
<dbReference type="InterPro" id="IPR002301">
    <property type="entry name" value="Ile-tRNA-ligase"/>
</dbReference>
<evidence type="ECO:0000256" key="7">
    <source>
        <dbReference type="ARBA" id="ARBA00022917"/>
    </source>
</evidence>
<sequence>MLNLPKKIYFMKANIKNKKIIFNNYFLLNNKIINIFLLDGPPFANGDFHIGHILNKTIKDILIKNFIINKYLLLSNNGSDCHGLPIEQLNKNNFLFFLNCKKIVCKNILLQKNNLKNFLFLNYYYKYNTMEPKYESLQYNYFNYLLIKNVIIVEKIPILWCFKCISSLSYSEILYKKINSYSYYIKIKFEIYYIIIWTTTIWSIINNQAIFFKNNQIYIIFKTKKNFLIFSKILFYKLIKKLKIKGKIFSFLSGIFFYNKKYNLFFKKIINYYKKKNYFLNNNYIDLNIGTGFIHCSPSNGVEDYEFYKKKNIVNFFNKKYFINCLKLFDNINLFYYSKIIYLFLKKRKILIFKEKIIHNFMFCWRHKNPIFFYLSKQIFINLNFCFKKINIKNIIINLIKKIIFFPKFIKKNLINMIYNRNNWCISRQRYWGVPIILDNLKISLYKNITKTFSSHIIFYLEKKYNIFDVWLDSSIISLLFKNKIIIEGKDQIRGWYQSLIIINLLIFFSINIKKIISHNFCIDKNGNKLSKSSKNYKSLNFILKNNSSEIIKLYLLEHDFKKNIIFENNNIKNSSFTYIIIRNFIKFLINNFYEFNFNKIFFLIFDYWIIYKKNLIEKKIKKILLNFNFYQTIKIIKLFINFINLNYFNYLKNNIYICKKFSFIRNSGLFTIFNILSFLKKNLFPILILTSKELNIYELNLSFLKNNFSFFLKIKNFINKKIFFFKKFNILNKSKNNFILFYKKISFLNYYWKWFTYNFYFKKKNIYNYCDLSKNYIFKKDFFKKKKICNFCLINIFHNYEELKFYV</sequence>
<keyword evidence="12" id="KW-0472">Membrane</keyword>
<keyword evidence="7 11" id="KW-0648">Protein biosynthesis</keyword>
<keyword evidence="12" id="KW-0812">Transmembrane</keyword>
<dbReference type="Gene3D" id="3.40.50.620">
    <property type="entry name" value="HUPs"/>
    <property type="match status" value="2"/>
</dbReference>
<dbReference type="Pfam" id="PF00133">
    <property type="entry name" value="tRNA-synt_1"/>
    <property type="match status" value="1"/>
</dbReference>
<evidence type="ECO:0000256" key="3">
    <source>
        <dbReference type="ARBA" id="ARBA00022490"/>
    </source>
</evidence>
<dbReference type="Gene3D" id="1.10.730.20">
    <property type="match status" value="1"/>
</dbReference>
<dbReference type="PATRIC" id="fig|1202538.3.peg.141"/>
<keyword evidence="3" id="KW-0963">Cytoplasm</keyword>
<dbReference type="SMR" id="J3VPZ5"/>
<evidence type="ECO:0000256" key="6">
    <source>
        <dbReference type="ARBA" id="ARBA00022840"/>
    </source>
</evidence>
<dbReference type="EC" id="6.1.1.5" evidence="2"/>
<dbReference type="PRINTS" id="PR00984">
    <property type="entry name" value="TRNASYNTHILE"/>
</dbReference>
<feature type="transmembrane region" description="Helical" evidence="12">
    <location>
        <begin position="664"/>
        <end position="680"/>
    </location>
</feature>
<evidence type="ECO:0000256" key="10">
    <source>
        <dbReference type="ARBA" id="ARBA00048359"/>
    </source>
</evidence>
<comment type="catalytic activity">
    <reaction evidence="10">
        <text>tRNA(Ile) + L-isoleucine + ATP = L-isoleucyl-tRNA(Ile) + AMP + diphosphate</text>
        <dbReference type="Rhea" id="RHEA:11060"/>
        <dbReference type="Rhea" id="RHEA-COMP:9666"/>
        <dbReference type="Rhea" id="RHEA-COMP:9695"/>
        <dbReference type="ChEBI" id="CHEBI:30616"/>
        <dbReference type="ChEBI" id="CHEBI:33019"/>
        <dbReference type="ChEBI" id="CHEBI:58045"/>
        <dbReference type="ChEBI" id="CHEBI:78442"/>
        <dbReference type="ChEBI" id="CHEBI:78528"/>
        <dbReference type="ChEBI" id="CHEBI:456215"/>
        <dbReference type="EC" id="6.1.1.5"/>
    </reaction>
</comment>
<feature type="transmembrane region" description="Helical" evidence="12">
    <location>
        <begin position="624"/>
        <end position="644"/>
    </location>
</feature>
<evidence type="ECO:0000313" key="14">
    <source>
        <dbReference type="EMBL" id="AFP83996.1"/>
    </source>
</evidence>
<keyword evidence="6 11" id="KW-0067">ATP-binding</keyword>
<dbReference type="KEGG" id="crh:A353_0169"/>
<dbReference type="GO" id="GO:0005829">
    <property type="term" value="C:cytosol"/>
    <property type="evidence" value="ECO:0007669"/>
    <property type="project" value="TreeGrafter"/>
</dbReference>
<dbReference type="InterPro" id="IPR001412">
    <property type="entry name" value="aa-tRNA-synth_I_CS"/>
</dbReference>
<name>J3VPZ5_CARRU</name>
<evidence type="ECO:0000256" key="8">
    <source>
        <dbReference type="ARBA" id="ARBA00023146"/>
    </source>
</evidence>
<comment type="similarity">
    <text evidence="1">Belongs to the class-I aminoacyl-tRNA synthetase family. IleS type 1 subfamily.</text>
</comment>
<dbReference type="SUPFAM" id="SSF52374">
    <property type="entry name" value="Nucleotidylyl transferase"/>
    <property type="match status" value="1"/>
</dbReference>
<evidence type="ECO:0000256" key="12">
    <source>
        <dbReference type="SAM" id="Phobius"/>
    </source>
</evidence>
<evidence type="ECO:0000259" key="13">
    <source>
        <dbReference type="Pfam" id="PF00133"/>
    </source>
</evidence>
<accession>J3VPZ5</accession>
<dbReference type="AlphaFoldDB" id="J3VPZ5"/>
<dbReference type="GeneID" id="67454697"/>
<evidence type="ECO:0000256" key="9">
    <source>
        <dbReference type="ARBA" id="ARBA00025217"/>
    </source>
</evidence>
<keyword evidence="15" id="KW-1185">Reference proteome</keyword>